<evidence type="ECO:0000259" key="3">
    <source>
        <dbReference type="PROSITE" id="PS51186"/>
    </source>
</evidence>
<dbReference type="InterPro" id="IPR016181">
    <property type="entry name" value="Acyl_CoA_acyltransferase"/>
</dbReference>
<dbReference type="Pfam" id="PF00583">
    <property type="entry name" value="Acetyltransf_1"/>
    <property type="match status" value="1"/>
</dbReference>
<comment type="caution">
    <text evidence="4">The sequence shown here is derived from an EMBL/GenBank/DDBJ whole genome shotgun (WGS) entry which is preliminary data.</text>
</comment>
<dbReference type="STRING" id="1208583.COMX_05070"/>
<dbReference type="PROSITE" id="PS51186">
    <property type="entry name" value="GNAT"/>
    <property type="match status" value="1"/>
</dbReference>
<keyword evidence="4" id="KW-0378">Hydrolase</keyword>
<keyword evidence="5" id="KW-1185">Reference proteome</keyword>
<sequence length="174" mass="20660">MIIEKVTRDKIGDLQQVARKSFFDTFVEFNTQEDMNAYLQNNLSVEQLTKELMHPQSDFFIVKYDQDYVGYIKLNYGTAQNEFQEDNALEIERLYVLQQYHRKQIGQSLFNYALEIAHKKSVDYVWLGVWEKNLKAISFYQKNGLTAFDKHEFILGKDIQTDILMRKYITISSE</sequence>
<dbReference type="AlphaFoldDB" id="W7E1X8"/>
<evidence type="ECO:0000313" key="4">
    <source>
        <dbReference type="EMBL" id="EUK19094.1"/>
    </source>
</evidence>
<gene>
    <name evidence="4" type="ORF">COMX_05070</name>
</gene>
<dbReference type="RefSeq" id="WP_034337747.1">
    <property type="nucleotide sequence ID" value="NZ_ATSX01000001.1"/>
</dbReference>
<dbReference type="Gene3D" id="3.40.630.30">
    <property type="match status" value="1"/>
</dbReference>
<evidence type="ECO:0000256" key="2">
    <source>
        <dbReference type="ARBA" id="ARBA00023315"/>
    </source>
</evidence>
<keyword evidence="4" id="KW-0645">Protease</keyword>
<dbReference type="EMBL" id="ATSX01000001">
    <property type="protein sequence ID" value="EUK19094.1"/>
    <property type="molecule type" value="Genomic_DNA"/>
</dbReference>
<keyword evidence="2" id="KW-0012">Acyltransferase</keyword>
<dbReference type="OrthoDB" id="143110at2"/>
<dbReference type="Proteomes" id="UP000019250">
    <property type="component" value="Unassembled WGS sequence"/>
</dbReference>
<proteinExistence type="predicted"/>
<protein>
    <submittedName>
        <fullName evidence="4">Prolyl aminopeptidase</fullName>
    </submittedName>
</protein>
<name>W7E1X8_9PROT</name>
<dbReference type="PANTHER" id="PTHR42919:SF8">
    <property type="entry name" value="N-ALPHA-ACETYLTRANSFERASE 50"/>
    <property type="match status" value="1"/>
</dbReference>
<evidence type="ECO:0000256" key="1">
    <source>
        <dbReference type="ARBA" id="ARBA00022679"/>
    </source>
</evidence>
<dbReference type="InterPro" id="IPR051556">
    <property type="entry name" value="N-term/lysine_N-AcTrnsfr"/>
</dbReference>
<reference evidence="4 5" key="1">
    <citation type="journal article" date="2014" name="Genome Announc.">
        <title>Draft Genome Sequence of Commensalibacter papalotli MX01, a Symbiont Identified from the Guts of Overwintering Monarch Butterflies.</title>
        <authorList>
            <person name="Servin-Garciduenas L.E."/>
            <person name="Sanchez-Quinto A."/>
            <person name="Martinez-Romero E."/>
        </authorList>
    </citation>
    <scope>NUCLEOTIDE SEQUENCE [LARGE SCALE GENOMIC DNA]</scope>
    <source>
        <strain evidence="5">MX-MONARCH01</strain>
    </source>
</reference>
<dbReference type="GO" id="GO:0004177">
    <property type="term" value="F:aminopeptidase activity"/>
    <property type="evidence" value="ECO:0007669"/>
    <property type="project" value="UniProtKB-KW"/>
</dbReference>
<evidence type="ECO:0000313" key="5">
    <source>
        <dbReference type="Proteomes" id="UP000019250"/>
    </source>
</evidence>
<dbReference type="PATRIC" id="fig|1208583.4.peg.1024"/>
<feature type="domain" description="N-acetyltransferase" evidence="3">
    <location>
        <begin position="1"/>
        <end position="170"/>
    </location>
</feature>
<organism evidence="4 5">
    <name type="scientific">Commensalibacter papalotli</name>
    <name type="common">ex Servin-Garciduenas et al. 2014</name>
    <dbReference type="NCBI Taxonomy" id="1208583"/>
    <lineage>
        <taxon>Bacteria</taxon>
        <taxon>Pseudomonadati</taxon>
        <taxon>Pseudomonadota</taxon>
        <taxon>Alphaproteobacteria</taxon>
        <taxon>Acetobacterales</taxon>
        <taxon>Acetobacteraceae</taxon>
    </lineage>
</organism>
<keyword evidence="1" id="KW-0808">Transferase</keyword>
<dbReference type="InterPro" id="IPR000182">
    <property type="entry name" value="GNAT_dom"/>
</dbReference>
<keyword evidence="4" id="KW-0031">Aminopeptidase</keyword>
<dbReference type="GO" id="GO:0016747">
    <property type="term" value="F:acyltransferase activity, transferring groups other than amino-acyl groups"/>
    <property type="evidence" value="ECO:0007669"/>
    <property type="project" value="InterPro"/>
</dbReference>
<dbReference type="SUPFAM" id="SSF55729">
    <property type="entry name" value="Acyl-CoA N-acyltransferases (Nat)"/>
    <property type="match status" value="1"/>
</dbReference>
<dbReference type="PANTHER" id="PTHR42919">
    <property type="entry name" value="N-ALPHA-ACETYLTRANSFERASE"/>
    <property type="match status" value="1"/>
</dbReference>
<accession>W7E1X8</accession>
<dbReference type="eggNOG" id="COG0456">
    <property type="taxonomic scope" value="Bacteria"/>
</dbReference>
<dbReference type="CDD" id="cd04301">
    <property type="entry name" value="NAT_SF"/>
    <property type="match status" value="1"/>
</dbReference>